<dbReference type="Proteomes" id="UP000319824">
    <property type="component" value="Unassembled WGS sequence"/>
</dbReference>
<dbReference type="AlphaFoldDB" id="A0A559SNV7"/>
<proteinExistence type="predicted"/>
<gene>
    <name evidence="1" type="ORF">BCL32_4216</name>
</gene>
<dbReference type="RefSeq" id="WP_022715543.1">
    <property type="nucleotide sequence ID" value="NZ_ATTQ01000007.1"/>
</dbReference>
<name>A0A559SNV7_9HYPH</name>
<protein>
    <submittedName>
        <fullName evidence="1">Uncharacterized protein</fullName>
    </submittedName>
</protein>
<accession>A0A559SNV7</accession>
<dbReference type="EMBL" id="VISO01000003">
    <property type="protein sequence ID" value="TVZ64022.1"/>
    <property type="molecule type" value="Genomic_DNA"/>
</dbReference>
<sequence>MDNDVELLNARSAPPDDVAKLNAKIANLKANLTEAKDEIASL</sequence>
<comment type="caution">
    <text evidence="1">The sequence shown here is derived from an EMBL/GenBank/DDBJ whole genome shotgun (WGS) entry which is preliminary data.</text>
</comment>
<evidence type="ECO:0000313" key="2">
    <source>
        <dbReference type="Proteomes" id="UP000319824"/>
    </source>
</evidence>
<evidence type="ECO:0000313" key="1">
    <source>
        <dbReference type="EMBL" id="TVZ64022.1"/>
    </source>
</evidence>
<organism evidence="1 2">
    <name type="scientific">Rhizobium mongolense USDA 1844</name>
    <dbReference type="NCBI Taxonomy" id="1079460"/>
    <lineage>
        <taxon>Bacteria</taxon>
        <taxon>Pseudomonadati</taxon>
        <taxon>Pseudomonadota</taxon>
        <taxon>Alphaproteobacteria</taxon>
        <taxon>Hyphomicrobiales</taxon>
        <taxon>Rhizobiaceae</taxon>
        <taxon>Rhizobium/Agrobacterium group</taxon>
        <taxon>Rhizobium</taxon>
    </lineage>
</organism>
<reference evidence="1 2" key="1">
    <citation type="submission" date="2019-06" db="EMBL/GenBank/DDBJ databases">
        <title>Pac Bio to generate improved reference genome sequences for organisms with transposon mutant libraries (support for FEBA project).</title>
        <authorList>
            <person name="Blow M."/>
        </authorList>
    </citation>
    <scope>NUCLEOTIDE SEQUENCE [LARGE SCALE GENOMIC DNA]</scope>
    <source>
        <strain evidence="1 2">USDA 1844</strain>
    </source>
</reference>